<dbReference type="EMBL" id="CP120576">
    <property type="protein sequence ID" value="WEY84758.1"/>
    <property type="molecule type" value="Genomic_DNA"/>
</dbReference>
<comment type="cofactor">
    <cofactor evidence="1">
        <name>Ca(2+)</name>
        <dbReference type="ChEBI" id="CHEBI:29108"/>
    </cofactor>
</comment>
<dbReference type="PROSITE" id="PS00137">
    <property type="entry name" value="SUBTILASE_HIS"/>
    <property type="match status" value="1"/>
</dbReference>
<proteinExistence type="inferred from homology"/>
<evidence type="ECO:0000256" key="13">
    <source>
        <dbReference type="SAM" id="SignalP"/>
    </source>
</evidence>
<keyword evidence="9" id="KW-0865">Zymogen</keyword>
<evidence type="ECO:0000256" key="2">
    <source>
        <dbReference type="ARBA" id="ARBA00004613"/>
    </source>
</evidence>
<dbReference type="InterPro" id="IPR015500">
    <property type="entry name" value="Peptidase_S8_subtilisin-rel"/>
</dbReference>
<evidence type="ECO:0000313" key="17">
    <source>
        <dbReference type="Proteomes" id="UP000032247"/>
    </source>
</evidence>
<gene>
    <name evidence="16" type="ORF">P5633_21480</name>
    <name evidence="15" type="ORF">SC09_Contig25orf00421</name>
</gene>
<dbReference type="AlphaFoldDB" id="A0A0D1IN37"/>
<feature type="signal peptide" evidence="13">
    <location>
        <begin position="1"/>
        <end position="24"/>
    </location>
</feature>
<dbReference type="Proteomes" id="UP000032247">
    <property type="component" value="Unassembled WGS sequence"/>
</dbReference>
<comment type="pathway">
    <text evidence="9">Antibiotic biosynthesis.</text>
</comment>
<feature type="active site" description="Charge relay system" evidence="10 11">
    <location>
        <position position="194"/>
    </location>
</feature>
<dbReference type="PROSITE" id="PS00138">
    <property type="entry name" value="SUBTILASE_SER"/>
    <property type="match status" value="1"/>
</dbReference>
<dbReference type="PANTHER" id="PTHR43806:SF11">
    <property type="entry name" value="CEREVISIN-RELATED"/>
    <property type="match status" value="1"/>
</dbReference>
<evidence type="ECO:0000313" key="15">
    <source>
        <dbReference type="EMBL" id="KIU10623.1"/>
    </source>
</evidence>
<dbReference type="GO" id="GO:0004252">
    <property type="term" value="F:serine-type endopeptidase activity"/>
    <property type="evidence" value="ECO:0007669"/>
    <property type="project" value="UniProtKB-UniRule"/>
</dbReference>
<feature type="chain" id="PRO_5002231308" description="Leader peptide-processing serine protease" evidence="13">
    <location>
        <begin position="25"/>
        <end position="464"/>
    </location>
</feature>
<evidence type="ECO:0000256" key="3">
    <source>
        <dbReference type="ARBA" id="ARBA00011073"/>
    </source>
</evidence>
<sequence length="464" mass="51302">MNRVYILMLLLLGCVLVIPHHALAEDNRLNTYTVFLKSPTYEKNWIKALERKGIKLEYDVEEIGLYEVKAEREKFEALMADINYVDSYNEAVSIKPAELTRISKENFTDQDEDNSLWEYQWDMKKATNNGRTYEITKGSKKTVVGIIDSGIDKNHLDLKDNVLSVSNFVPKGGLRGQEPYENGEINNSTDYLGHGTFVAGQIAANGQMKGIAPETGIRSYRVFGGKSADTVWIINAIIQAAKDDVDVINISLGTFLVNSKGKNNGKPVTDDLAEIKAFRKAVAFAHRKGSAVVASIGNEGLNLKDKKAVYDYWKNNINQEGRFMNAKVILIPAQLPNVVTVASVGPNGNRSVFSNYGKNIADIAADGGDHRILNEVGAEKYYQEGLFRQEYILGAAPGSSYTFSVGTSIAAPKISGALALLIDQRYLHDKPDKGIRILLKNADKYDSNDYIGKGVLNIYKALID</sequence>
<evidence type="ECO:0000259" key="14">
    <source>
        <dbReference type="Pfam" id="PF00082"/>
    </source>
</evidence>
<dbReference type="PRINTS" id="PR00723">
    <property type="entry name" value="SUBTILISIN"/>
</dbReference>
<accession>A0A0D1IN37</accession>
<keyword evidence="6 9" id="KW-0378">Hydrolase</keyword>
<dbReference type="PRINTS" id="PR01779">
    <property type="entry name" value="LANTIPROCESS"/>
</dbReference>
<dbReference type="PROSITE" id="PS00136">
    <property type="entry name" value="SUBTILASE_ASP"/>
    <property type="match status" value="1"/>
</dbReference>
<evidence type="ECO:0000256" key="5">
    <source>
        <dbReference type="ARBA" id="ARBA00022670"/>
    </source>
</evidence>
<feature type="active site" description="Charge relay system" evidence="10 11">
    <location>
        <position position="408"/>
    </location>
</feature>
<protein>
    <recommendedName>
        <fullName evidence="9">Leader peptide-processing serine protease</fullName>
        <ecNumber evidence="9">3.4.21.-</ecNumber>
    </recommendedName>
</protein>
<evidence type="ECO:0000256" key="8">
    <source>
        <dbReference type="ARBA" id="ARBA00022837"/>
    </source>
</evidence>
<dbReference type="EMBL" id="JXBC01000004">
    <property type="protein sequence ID" value="KIU10623.1"/>
    <property type="molecule type" value="Genomic_DNA"/>
</dbReference>
<dbReference type="CDD" id="cd07482">
    <property type="entry name" value="Peptidases_S8_Lantibiotic_specific_protease"/>
    <property type="match status" value="1"/>
</dbReference>
<keyword evidence="9 13" id="KW-0732">Signal</keyword>
<dbReference type="PANTHER" id="PTHR43806">
    <property type="entry name" value="PEPTIDASE S8"/>
    <property type="match status" value="1"/>
</dbReference>
<keyword evidence="4" id="KW-0964">Secreted</keyword>
<evidence type="ECO:0000256" key="12">
    <source>
        <dbReference type="RuleBase" id="RU003355"/>
    </source>
</evidence>
<comment type="similarity">
    <text evidence="3 9 11 12">Belongs to the peptidase S8 family.</text>
</comment>
<evidence type="ECO:0000256" key="4">
    <source>
        <dbReference type="ARBA" id="ARBA00022525"/>
    </source>
</evidence>
<evidence type="ECO:0000256" key="1">
    <source>
        <dbReference type="ARBA" id="ARBA00001913"/>
    </source>
</evidence>
<evidence type="ECO:0000256" key="6">
    <source>
        <dbReference type="ARBA" id="ARBA00022801"/>
    </source>
</evidence>
<dbReference type="InterPro" id="IPR008357">
    <property type="entry name" value="Lanit_process"/>
</dbReference>
<feature type="domain" description="Peptidase S8/S53" evidence="14">
    <location>
        <begin position="140"/>
        <end position="442"/>
    </location>
</feature>
<dbReference type="Pfam" id="PF00082">
    <property type="entry name" value="Peptidase_S8"/>
    <property type="match status" value="1"/>
</dbReference>
<dbReference type="PIRSF" id="PIRSF037875">
    <property type="entry name" value="Peptidase_S8_lp"/>
    <property type="match status" value="1"/>
</dbReference>
<dbReference type="Gene3D" id="3.40.50.200">
    <property type="entry name" value="Peptidase S8/S53 domain"/>
    <property type="match status" value="1"/>
</dbReference>
<keyword evidence="8" id="KW-0106">Calcium</keyword>
<organism evidence="15 17">
    <name type="scientific">Bacillus subtilis</name>
    <dbReference type="NCBI Taxonomy" id="1423"/>
    <lineage>
        <taxon>Bacteria</taxon>
        <taxon>Bacillati</taxon>
        <taxon>Bacillota</taxon>
        <taxon>Bacilli</taxon>
        <taxon>Bacillales</taxon>
        <taxon>Bacillaceae</taxon>
        <taxon>Bacillus</taxon>
    </lineage>
</organism>
<evidence type="ECO:0000256" key="9">
    <source>
        <dbReference type="PIRNR" id="PIRNR037875"/>
    </source>
</evidence>
<dbReference type="MEROPS" id="S08.060"/>
<comment type="subcellular location">
    <subcellularLocation>
        <location evidence="2">Secreted</location>
    </subcellularLocation>
</comment>
<dbReference type="PROSITE" id="PS51892">
    <property type="entry name" value="SUBTILASE"/>
    <property type="match status" value="1"/>
</dbReference>
<dbReference type="SUPFAM" id="SSF52743">
    <property type="entry name" value="Subtilisin-like"/>
    <property type="match status" value="1"/>
</dbReference>
<name>A0A0D1IN37_BACIU</name>
<evidence type="ECO:0000313" key="16">
    <source>
        <dbReference type="EMBL" id="WEY84758.1"/>
    </source>
</evidence>
<dbReference type="InterPro" id="IPR023828">
    <property type="entry name" value="Peptidase_S8_Ser-AS"/>
</dbReference>
<feature type="active site" description="Charge relay system" evidence="10 11">
    <location>
        <position position="148"/>
    </location>
</feature>
<dbReference type="InterPro" id="IPR050131">
    <property type="entry name" value="Peptidase_S8_subtilisin-like"/>
</dbReference>
<evidence type="ECO:0000256" key="10">
    <source>
        <dbReference type="PIRSR" id="PIRSR037875-50"/>
    </source>
</evidence>
<evidence type="ECO:0000256" key="7">
    <source>
        <dbReference type="ARBA" id="ARBA00022825"/>
    </source>
</evidence>
<reference evidence="16" key="2">
    <citation type="submission" date="2023-03" db="EMBL/GenBank/DDBJ databases">
        <title>Complete genome sequences of 52 Bacillus and Priestia strains isolated from West-African fermentations and 26 reference strains from the DSMZ collection.</title>
        <authorList>
            <person name="Wiedenbein E.S."/>
            <person name="Canoy T.S."/>
            <person name="Hui Y."/>
            <person name="Parkouda C."/>
            <person name="Dawende C."/>
            <person name="Ametefe E."/>
            <person name="Jespersen L."/>
            <person name="Nielsen D.S."/>
        </authorList>
    </citation>
    <scope>NUCLEOTIDE SEQUENCE</scope>
    <source>
        <strain evidence="16">PRO56</strain>
    </source>
</reference>
<keyword evidence="5 9" id="KW-0645">Protease</keyword>
<dbReference type="InterPro" id="IPR036852">
    <property type="entry name" value="Peptidase_S8/S53_dom_sf"/>
</dbReference>
<keyword evidence="7 9" id="KW-0720">Serine protease</keyword>
<dbReference type="GO" id="GO:0005576">
    <property type="term" value="C:extracellular region"/>
    <property type="evidence" value="ECO:0007669"/>
    <property type="project" value="UniProtKB-SubCell"/>
</dbReference>
<dbReference type="PATRIC" id="fig|1423.173.peg.2734"/>
<dbReference type="GO" id="GO:0006508">
    <property type="term" value="P:proteolysis"/>
    <property type="evidence" value="ECO:0007669"/>
    <property type="project" value="UniProtKB-KW"/>
</dbReference>
<reference evidence="15 17" key="1">
    <citation type="submission" date="2014-12" db="EMBL/GenBank/DDBJ databases">
        <title>Comparative genome analysis of Bacillus coagulans HM-08, Clostridium butyricum HM-68, Bacillus subtilis HM-66 and Bacillus licheniformis BL-09.</title>
        <authorList>
            <person name="Zhang H."/>
        </authorList>
    </citation>
    <scope>NUCLEOTIDE SEQUENCE [LARGE SCALE GENOMIC DNA]</scope>
    <source>
        <strain evidence="15 17">HM-66</strain>
    </source>
</reference>
<dbReference type="InterPro" id="IPR000209">
    <property type="entry name" value="Peptidase_S8/S53_dom"/>
</dbReference>
<dbReference type="InterPro" id="IPR023827">
    <property type="entry name" value="Peptidase_S8_Asp-AS"/>
</dbReference>
<dbReference type="InterPro" id="IPR022398">
    <property type="entry name" value="Peptidase_S8_His-AS"/>
</dbReference>
<evidence type="ECO:0000256" key="11">
    <source>
        <dbReference type="PROSITE-ProRule" id="PRU01240"/>
    </source>
</evidence>
<dbReference type="Proteomes" id="UP001214898">
    <property type="component" value="Chromosome"/>
</dbReference>
<dbReference type="EC" id="3.4.21.-" evidence="9"/>